<feature type="transmembrane region" description="Helical" evidence="6">
    <location>
        <begin position="212"/>
        <end position="231"/>
    </location>
</feature>
<feature type="transmembrane region" description="Helical" evidence="6">
    <location>
        <begin position="153"/>
        <end position="172"/>
    </location>
</feature>
<evidence type="ECO:0000313" key="8">
    <source>
        <dbReference type="EMBL" id="ARE88944.1"/>
    </source>
</evidence>
<reference evidence="8 9" key="1">
    <citation type="submission" date="2017-03" db="EMBL/GenBank/DDBJ databases">
        <title>Complete sequence of Clostridium formicaceticum DSM 92.</title>
        <authorList>
            <person name="Poehlein A."/>
            <person name="Karl M."/>
            <person name="Bengelsdorf F.R."/>
            <person name="Duerre P."/>
            <person name="Daniel R."/>
        </authorList>
    </citation>
    <scope>NUCLEOTIDE SEQUENCE [LARGE SCALE GENOMIC DNA]</scope>
    <source>
        <strain evidence="8 9">DSM 92</strain>
    </source>
</reference>
<name>A0AAC9RNH7_9CLOT</name>
<feature type="transmembrane region" description="Helical" evidence="6">
    <location>
        <begin position="128"/>
        <end position="147"/>
    </location>
</feature>
<evidence type="ECO:0000256" key="2">
    <source>
        <dbReference type="ARBA" id="ARBA00007362"/>
    </source>
</evidence>
<feature type="transmembrane region" description="Helical" evidence="6">
    <location>
        <begin position="266"/>
        <end position="285"/>
    </location>
</feature>
<dbReference type="Proteomes" id="UP000192478">
    <property type="component" value="Chromosome"/>
</dbReference>
<protein>
    <submittedName>
        <fullName evidence="8">Riboflavin transporter</fullName>
    </submittedName>
</protein>
<dbReference type="EMBL" id="CP020559">
    <property type="protein sequence ID" value="ARE88944.1"/>
    <property type="molecule type" value="Genomic_DNA"/>
</dbReference>
<feature type="transmembrane region" description="Helical" evidence="6">
    <location>
        <begin position="98"/>
        <end position="116"/>
    </location>
</feature>
<evidence type="ECO:0000259" key="7">
    <source>
        <dbReference type="Pfam" id="PF00892"/>
    </source>
</evidence>
<feature type="transmembrane region" description="Helical" evidence="6">
    <location>
        <begin position="44"/>
        <end position="60"/>
    </location>
</feature>
<evidence type="ECO:0000256" key="1">
    <source>
        <dbReference type="ARBA" id="ARBA00004141"/>
    </source>
</evidence>
<gene>
    <name evidence="8" type="primary">ribN</name>
    <name evidence="8" type="ORF">CLFO_33500</name>
</gene>
<dbReference type="RefSeq" id="WP_236904997.1">
    <property type="nucleotide sequence ID" value="NZ_CP017603.1"/>
</dbReference>
<organism evidence="8 9">
    <name type="scientific">Clostridium formicaceticum</name>
    <dbReference type="NCBI Taxonomy" id="1497"/>
    <lineage>
        <taxon>Bacteria</taxon>
        <taxon>Bacillati</taxon>
        <taxon>Bacillota</taxon>
        <taxon>Clostridia</taxon>
        <taxon>Eubacteriales</taxon>
        <taxon>Clostridiaceae</taxon>
        <taxon>Clostridium</taxon>
    </lineage>
</organism>
<feature type="domain" description="EamA" evidence="7">
    <location>
        <begin position="13"/>
        <end position="142"/>
    </location>
</feature>
<dbReference type="PANTHER" id="PTHR22911">
    <property type="entry name" value="ACYL-MALONYL CONDENSING ENZYME-RELATED"/>
    <property type="match status" value="1"/>
</dbReference>
<evidence type="ECO:0000256" key="6">
    <source>
        <dbReference type="SAM" id="Phobius"/>
    </source>
</evidence>
<keyword evidence="3 6" id="KW-0812">Transmembrane</keyword>
<sequence length="298" mass="33665">MNMNKINNNLAIKGIFYAISSCFIFSVMNAFVKATAVSIPSNEIVFFRSIIGTIMIFFFMKKDKVSFSKAGIPMLALRGGCGALYMLFYFYTISNMPLIDAVVLINISPIFSILLSRFFLKEKVPFKIYLIMIIVIIGAMFTIKPFGYSTFSGVAILGVLAAFFSSAAGICIRYLSQRYHTYEIIFYFMITATLVSIPLMWADFVLPNSKEWFYLICIGVISLLAQVFLTKAFTHENVVVVEVVRYIGIAFNGFWGFVFWMEIPDILSIIGTILIIGGCITIARIRERSKRKEAIKCL</sequence>
<feature type="transmembrane region" description="Helical" evidence="6">
    <location>
        <begin position="243"/>
        <end position="260"/>
    </location>
</feature>
<dbReference type="SUPFAM" id="SSF103481">
    <property type="entry name" value="Multidrug resistance efflux transporter EmrE"/>
    <property type="match status" value="2"/>
</dbReference>
<keyword evidence="5 6" id="KW-0472">Membrane</keyword>
<accession>A0AAC9RNH7</accession>
<comment type="subcellular location">
    <subcellularLocation>
        <location evidence="1">Membrane</location>
        <topology evidence="1">Multi-pass membrane protein</topology>
    </subcellularLocation>
</comment>
<comment type="similarity">
    <text evidence="2">Belongs to the EamA transporter family.</text>
</comment>
<proteinExistence type="inferred from homology"/>
<evidence type="ECO:0000256" key="4">
    <source>
        <dbReference type="ARBA" id="ARBA00022989"/>
    </source>
</evidence>
<dbReference type="AlphaFoldDB" id="A0AAC9RNH7"/>
<feature type="transmembrane region" description="Helical" evidence="6">
    <location>
        <begin position="184"/>
        <end position="206"/>
    </location>
</feature>
<feature type="transmembrane region" description="Helical" evidence="6">
    <location>
        <begin position="12"/>
        <end position="32"/>
    </location>
</feature>
<dbReference type="InterPro" id="IPR037185">
    <property type="entry name" value="EmrE-like"/>
</dbReference>
<dbReference type="InterPro" id="IPR000620">
    <property type="entry name" value="EamA_dom"/>
</dbReference>
<keyword evidence="4 6" id="KW-1133">Transmembrane helix</keyword>
<evidence type="ECO:0000256" key="3">
    <source>
        <dbReference type="ARBA" id="ARBA00022692"/>
    </source>
</evidence>
<evidence type="ECO:0000313" key="9">
    <source>
        <dbReference type="Proteomes" id="UP000192478"/>
    </source>
</evidence>
<feature type="transmembrane region" description="Helical" evidence="6">
    <location>
        <begin position="72"/>
        <end position="92"/>
    </location>
</feature>
<evidence type="ECO:0000256" key="5">
    <source>
        <dbReference type="ARBA" id="ARBA00023136"/>
    </source>
</evidence>
<dbReference type="Pfam" id="PF00892">
    <property type="entry name" value="EamA"/>
    <property type="match status" value="2"/>
</dbReference>
<feature type="domain" description="EamA" evidence="7">
    <location>
        <begin position="155"/>
        <end position="282"/>
    </location>
</feature>
<dbReference type="Gene3D" id="1.10.3730.20">
    <property type="match status" value="1"/>
</dbReference>
<dbReference type="PANTHER" id="PTHR22911:SF6">
    <property type="entry name" value="SOLUTE CARRIER FAMILY 35 MEMBER G1"/>
    <property type="match status" value="1"/>
</dbReference>
<dbReference type="GO" id="GO:0016020">
    <property type="term" value="C:membrane"/>
    <property type="evidence" value="ECO:0007669"/>
    <property type="project" value="UniProtKB-SubCell"/>
</dbReference>